<gene>
    <name evidence="2" type="ORF">CA13_38420</name>
</gene>
<comment type="caution">
    <text evidence="2">The sequence shown here is derived from an EMBL/GenBank/DDBJ whole genome shotgun (WGS) entry which is preliminary data.</text>
</comment>
<dbReference type="Gene3D" id="3.30.750.24">
    <property type="entry name" value="STAS domain"/>
    <property type="match status" value="1"/>
</dbReference>
<proteinExistence type="predicted"/>
<dbReference type="RefSeq" id="WP_146398851.1">
    <property type="nucleotide sequence ID" value="NZ_SJPJ01000001.1"/>
</dbReference>
<evidence type="ECO:0000259" key="1">
    <source>
        <dbReference type="PROSITE" id="PS50801"/>
    </source>
</evidence>
<dbReference type="EMBL" id="SJPJ01000001">
    <property type="protein sequence ID" value="TWT82379.1"/>
    <property type="molecule type" value="Genomic_DNA"/>
</dbReference>
<accession>A0A5C5Z4R4</accession>
<dbReference type="AlphaFoldDB" id="A0A5C5Z4R4"/>
<evidence type="ECO:0000313" key="2">
    <source>
        <dbReference type="EMBL" id="TWT82379.1"/>
    </source>
</evidence>
<dbReference type="InterPro" id="IPR036513">
    <property type="entry name" value="STAS_dom_sf"/>
</dbReference>
<dbReference type="Proteomes" id="UP000315010">
    <property type="component" value="Unassembled WGS sequence"/>
</dbReference>
<dbReference type="InterPro" id="IPR002645">
    <property type="entry name" value="STAS_dom"/>
</dbReference>
<name>A0A5C5Z4R4_9BACT</name>
<keyword evidence="3" id="KW-1185">Reference proteome</keyword>
<evidence type="ECO:0000313" key="3">
    <source>
        <dbReference type="Proteomes" id="UP000315010"/>
    </source>
</evidence>
<dbReference type="SUPFAM" id="SSF52091">
    <property type="entry name" value="SpoIIaa-like"/>
    <property type="match status" value="1"/>
</dbReference>
<dbReference type="CDD" id="cd07043">
    <property type="entry name" value="STAS_anti-anti-sigma_factors"/>
    <property type="match status" value="1"/>
</dbReference>
<organism evidence="2 3">
    <name type="scientific">Novipirellula herctigrandis</name>
    <dbReference type="NCBI Taxonomy" id="2527986"/>
    <lineage>
        <taxon>Bacteria</taxon>
        <taxon>Pseudomonadati</taxon>
        <taxon>Planctomycetota</taxon>
        <taxon>Planctomycetia</taxon>
        <taxon>Pirellulales</taxon>
        <taxon>Pirellulaceae</taxon>
        <taxon>Novipirellula</taxon>
    </lineage>
</organism>
<dbReference type="PROSITE" id="PS50801">
    <property type="entry name" value="STAS"/>
    <property type="match status" value="1"/>
</dbReference>
<reference evidence="2 3" key="1">
    <citation type="submission" date="2019-02" db="EMBL/GenBank/DDBJ databases">
        <title>Deep-cultivation of Planctomycetes and their phenomic and genomic characterization uncovers novel biology.</title>
        <authorList>
            <person name="Wiegand S."/>
            <person name="Jogler M."/>
            <person name="Boedeker C."/>
            <person name="Pinto D."/>
            <person name="Vollmers J."/>
            <person name="Rivas-Marin E."/>
            <person name="Kohn T."/>
            <person name="Peeters S.H."/>
            <person name="Heuer A."/>
            <person name="Rast P."/>
            <person name="Oberbeckmann S."/>
            <person name="Bunk B."/>
            <person name="Jeske O."/>
            <person name="Meyerdierks A."/>
            <person name="Storesund J.E."/>
            <person name="Kallscheuer N."/>
            <person name="Luecker S."/>
            <person name="Lage O.M."/>
            <person name="Pohl T."/>
            <person name="Merkel B.J."/>
            <person name="Hornburger P."/>
            <person name="Mueller R.-W."/>
            <person name="Bruemmer F."/>
            <person name="Labrenz M."/>
            <person name="Spormann A.M."/>
            <person name="Op Den Camp H."/>
            <person name="Overmann J."/>
            <person name="Amann R."/>
            <person name="Jetten M.S.M."/>
            <person name="Mascher T."/>
            <person name="Medema M.H."/>
            <person name="Devos D.P."/>
            <person name="Kaster A.-K."/>
            <person name="Ovreas L."/>
            <person name="Rohde M."/>
            <person name="Galperin M.Y."/>
            <person name="Jogler C."/>
        </authorList>
    </citation>
    <scope>NUCLEOTIDE SEQUENCE [LARGE SCALE GENOMIC DNA]</scope>
    <source>
        <strain evidence="2 3">CA13</strain>
    </source>
</reference>
<dbReference type="OrthoDB" id="289825at2"/>
<protein>
    <recommendedName>
        <fullName evidence="1">STAS domain-containing protein</fullName>
    </recommendedName>
</protein>
<dbReference type="Pfam" id="PF13466">
    <property type="entry name" value="STAS_2"/>
    <property type="match status" value="1"/>
</dbReference>
<dbReference type="InterPro" id="IPR058548">
    <property type="entry name" value="MlaB-like_STAS"/>
</dbReference>
<sequence>MIAGIDGGNKALGMRTKPGDWIASVKTKIEHSDQAEVVIDLSGVTVIDSHDLGELIRMQLSAKQLGRRLVLKDPQADVLKIMTLTRLDRLIELRHPGLSTAKEPPSLPNRG</sequence>
<feature type="domain" description="STAS" evidence="1">
    <location>
        <begin position="37"/>
        <end position="92"/>
    </location>
</feature>